<protein>
    <submittedName>
        <fullName evidence="3">Secreted protein</fullName>
    </submittedName>
</protein>
<evidence type="ECO:0000313" key="3">
    <source>
        <dbReference type="WBParaSite" id="BXY_1086200.1"/>
    </source>
</evidence>
<proteinExistence type="predicted"/>
<keyword evidence="1" id="KW-0732">Signal</keyword>
<feature type="signal peptide" evidence="1">
    <location>
        <begin position="1"/>
        <end position="16"/>
    </location>
</feature>
<feature type="chain" id="PRO_5009305878" evidence="1">
    <location>
        <begin position="17"/>
        <end position="158"/>
    </location>
</feature>
<dbReference type="AlphaFoldDB" id="A0A1I7SCV8"/>
<evidence type="ECO:0000256" key="1">
    <source>
        <dbReference type="SAM" id="SignalP"/>
    </source>
</evidence>
<name>A0A1I7SCV8_BURXY</name>
<reference evidence="3" key="1">
    <citation type="submission" date="2016-11" db="UniProtKB">
        <authorList>
            <consortium name="WormBaseParasite"/>
        </authorList>
    </citation>
    <scope>IDENTIFICATION</scope>
</reference>
<organism evidence="2 3">
    <name type="scientific">Bursaphelenchus xylophilus</name>
    <name type="common">Pinewood nematode worm</name>
    <name type="synonym">Aphelenchoides xylophilus</name>
    <dbReference type="NCBI Taxonomy" id="6326"/>
    <lineage>
        <taxon>Eukaryota</taxon>
        <taxon>Metazoa</taxon>
        <taxon>Ecdysozoa</taxon>
        <taxon>Nematoda</taxon>
        <taxon>Chromadorea</taxon>
        <taxon>Rhabditida</taxon>
        <taxon>Tylenchina</taxon>
        <taxon>Tylenchomorpha</taxon>
        <taxon>Aphelenchoidea</taxon>
        <taxon>Aphelenchoididae</taxon>
        <taxon>Bursaphelenchus</taxon>
    </lineage>
</organism>
<accession>A0A1I7SCV8</accession>
<sequence length="158" mass="17357">MERLVLLCLLVAGTTAIEAKRKSEGEPGIMPLTPAARESLINKMKRIIDDAGIPYSFDEVAFRTDLMKTLNEINAVIRSNLKILGRHFGAFVKSLSSLYGVAKRGGVPIFVEIENVLDVLSQPNVSNEQFKDAVLAVLKKLFSDKEAAKLLKSIGEQN</sequence>
<dbReference type="WBParaSite" id="BXY_1086200.1">
    <property type="protein sequence ID" value="BXY_1086200.1"/>
    <property type="gene ID" value="BXY_1086200"/>
</dbReference>
<evidence type="ECO:0000313" key="2">
    <source>
        <dbReference type="Proteomes" id="UP000095284"/>
    </source>
</evidence>
<dbReference type="Proteomes" id="UP000095284">
    <property type="component" value="Unplaced"/>
</dbReference>